<comment type="caution">
    <text evidence="4">The sequence shown here is derived from an EMBL/GenBank/DDBJ whole genome shotgun (WGS) entry which is preliminary data.</text>
</comment>
<dbReference type="GO" id="GO:0005737">
    <property type="term" value="C:cytoplasm"/>
    <property type="evidence" value="ECO:0007669"/>
    <property type="project" value="UniProtKB-SubCell"/>
</dbReference>
<sequence length="148" mass="16087">MYKNILTAIDISAESEQVLQAAKRLGDVYGAEISVIHVADNPRTFYPSVYGEIAGYDFTFDEQTFRQSLVERVAKLAQPFGIESDHVSVEFGSVTNQVVEKAANLGTDLIVLGSHGRHGIQLLLGSTANGVLHHAECDVLAVRVKEDS</sequence>
<evidence type="ECO:0000313" key="4">
    <source>
        <dbReference type="EMBL" id="TQV70169.1"/>
    </source>
</evidence>
<dbReference type="InterPro" id="IPR014729">
    <property type="entry name" value="Rossmann-like_a/b/a_fold"/>
</dbReference>
<evidence type="ECO:0000256" key="2">
    <source>
        <dbReference type="PIRNR" id="PIRNR006276"/>
    </source>
</evidence>
<dbReference type="PIRSF" id="PIRSF006276">
    <property type="entry name" value="UspA"/>
    <property type="match status" value="1"/>
</dbReference>
<keyword evidence="5" id="KW-1185">Reference proteome</keyword>
<dbReference type="Proteomes" id="UP000319732">
    <property type="component" value="Unassembled WGS sequence"/>
</dbReference>
<dbReference type="RefSeq" id="WP_142929073.1">
    <property type="nucleotide sequence ID" value="NZ_ML660103.1"/>
</dbReference>
<evidence type="ECO:0000313" key="5">
    <source>
        <dbReference type="Proteomes" id="UP000319732"/>
    </source>
</evidence>
<name>A0A545SZ10_9GAMM</name>
<dbReference type="PANTHER" id="PTHR46268">
    <property type="entry name" value="STRESS RESPONSE PROTEIN NHAX"/>
    <property type="match status" value="1"/>
</dbReference>
<gene>
    <name evidence="4" type="ORF">FKG94_21860</name>
</gene>
<evidence type="ECO:0000259" key="3">
    <source>
        <dbReference type="Pfam" id="PF00582"/>
    </source>
</evidence>
<dbReference type="EMBL" id="VHSG01000025">
    <property type="protein sequence ID" value="TQV70169.1"/>
    <property type="molecule type" value="Genomic_DNA"/>
</dbReference>
<dbReference type="InterPro" id="IPR006015">
    <property type="entry name" value="Universal_stress_UspA"/>
</dbReference>
<dbReference type="PANTHER" id="PTHR46268:SF15">
    <property type="entry name" value="UNIVERSAL STRESS PROTEIN HP_0031"/>
    <property type="match status" value="1"/>
</dbReference>
<reference evidence="4 5" key="1">
    <citation type="submission" date="2019-06" db="EMBL/GenBank/DDBJ databases">
        <title>Whole genome sequence for Cellvibrionaceae sp. R142.</title>
        <authorList>
            <person name="Wang G."/>
        </authorList>
    </citation>
    <scope>NUCLEOTIDE SEQUENCE [LARGE SCALE GENOMIC DNA]</scope>
    <source>
        <strain evidence="4 5">R142</strain>
    </source>
</reference>
<comment type="subcellular location">
    <subcellularLocation>
        <location evidence="2">Cytoplasm</location>
    </subcellularLocation>
</comment>
<dbReference type="Pfam" id="PF00582">
    <property type="entry name" value="Usp"/>
    <property type="match status" value="1"/>
</dbReference>
<dbReference type="PRINTS" id="PR01438">
    <property type="entry name" value="UNVRSLSTRESS"/>
</dbReference>
<feature type="domain" description="UspA" evidence="3">
    <location>
        <begin position="1"/>
        <end position="143"/>
    </location>
</feature>
<comment type="similarity">
    <text evidence="1 2">Belongs to the universal stress protein A family.</text>
</comment>
<evidence type="ECO:0000256" key="1">
    <source>
        <dbReference type="ARBA" id="ARBA00008791"/>
    </source>
</evidence>
<dbReference type="InterPro" id="IPR006016">
    <property type="entry name" value="UspA"/>
</dbReference>
<dbReference type="Gene3D" id="3.40.50.620">
    <property type="entry name" value="HUPs"/>
    <property type="match status" value="1"/>
</dbReference>
<accession>A0A545SZ10</accession>
<organism evidence="4 5">
    <name type="scientific">Exilibacterium tricleocarpae</name>
    <dbReference type="NCBI Taxonomy" id="2591008"/>
    <lineage>
        <taxon>Bacteria</taxon>
        <taxon>Pseudomonadati</taxon>
        <taxon>Pseudomonadota</taxon>
        <taxon>Gammaproteobacteria</taxon>
        <taxon>Cellvibrionales</taxon>
        <taxon>Cellvibrionaceae</taxon>
        <taxon>Exilibacterium</taxon>
    </lineage>
</organism>
<proteinExistence type="inferred from homology"/>
<keyword evidence="2" id="KW-0963">Cytoplasm</keyword>
<protein>
    <recommendedName>
        <fullName evidence="2">Universal stress protein</fullName>
    </recommendedName>
</protein>
<dbReference type="OrthoDB" id="9792500at2"/>
<dbReference type="SUPFAM" id="SSF52402">
    <property type="entry name" value="Adenine nucleotide alpha hydrolases-like"/>
    <property type="match status" value="1"/>
</dbReference>
<dbReference type="AlphaFoldDB" id="A0A545SZ10"/>